<reference evidence="2 3" key="1">
    <citation type="submission" date="2017-12" db="EMBL/GenBank/DDBJ databases">
        <title>Sequencing the genomes of 1000 Actinobacteria strains.</title>
        <authorList>
            <person name="Klenk H.-P."/>
        </authorList>
    </citation>
    <scope>NUCLEOTIDE SEQUENCE [LARGE SCALE GENOMIC DNA]</scope>
    <source>
        <strain evidence="2 3">DSM 44489</strain>
    </source>
</reference>
<feature type="region of interest" description="Disordered" evidence="1">
    <location>
        <begin position="1"/>
        <end position="63"/>
    </location>
</feature>
<dbReference type="AlphaFoldDB" id="A0A2N3WW33"/>
<sequence length="63" mass="6631">MPASNAQWRSAPHAGETTARARDCRPIAIHAAPGRHAAAIESTDHPDSPARIRALSNRAGPGR</sequence>
<protein>
    <submittedName>
        <fullName evidence="2">Uncharacterized protein</fullName>
    </submittedName>
</protein>
<keyword evidence="3" id="KW-1185">Reference proteome</keyword>
<evidence type="ECO:0000313" key="3">
    <source>
        <dbReference type="Proteomes" id="UP000233766"/>
    </source>
</evidence>
<dbReference type="EMBL" id="PJMW01000001">
    <property type="protein sequence ID" value="PKV98073.1"/>
    <property type="molecule type" value="Genomic_DNA"/>
</dbReference>
<evidence type="ECO:0000256" key="1">
    <source>
        <dbReference type="SAM" id="MobiDB-lite"/>
    </source>
</evidence>
<comment type="caution">
    <text evidence="2">The sequence shown here is derived from an EMBL/GenBank/DDBJ whole genome shotgun (WGS) entry which is preliminary data.</text>
</comment>
<accession>A0A2N3WW33</accession>
<feature type="compositionally biased region" description="Low complexity" evidence="1">
    <location>
        <begin position="26"/>
        <end position="40"/>
    </location>
</feature>
<gene>
    <name evidence="2" type="ORF">ATK86_0080</name>
</gene>
<dbReference type="Proteomes" id="UP000233766">
    <property type="component" value="Unassembled WGS sequence"/>
</dbReference>
<name>A0A2N3WW33_9NOCA</name>
<evidence type="ECO:0000313" key="2">
    <source>
        <dbReference type="EMBL" id="PKV98073.1"/>
    </source>
</evidence>
<organism evidence="2 3">
    <name type="scientific">Nocardia fluminea</name>
    <dbReference type="NCBI Taxonomy" id="134984"/>
    <lineage>
        <taxon>Bacteria</taxon>
        <taxon>Bacillati</taxon>
        <taxon>Actinomycetota</taxon>
        <taxon>Actinomycetes</taxon>
        <taxon>Mycobacteriales</taxon>
        <taxon>Nocardiaceae</taxon>
        <taxon>Nocardia</taxon>
    </lineage>
</organism>
<proteinExistence type="predicted"/>